<keyword evidence="9" id="KW-1185">Reference proteome</keyword>
<dbReference type="PANTHER" id="PTHR43741">
    <property type="entry name" value="FMN-DEPENDENT NADH-AZOREDUCTASE 1"/>
    <property type="match status" value="1"/>
</dbReference>
<evidence type="ECO:0000256" key="1">
    <source>
        <dbReference type="ARBA" id="ARBA00022630"/>
    </source>
</evidence>
<sequence>MAPLNLLHLDSSARANSFSRRLGRTFADAWASAHPNGHYVHRDLAATPVPPIGQGWTEICDELLRRRITDPTRYPDAVRTAAQREAWAVVRPLLDELLAADVVLIGAPMYNFSIPASLKAWIDQVTFPRMSLAPRTFVVAGARGGSYLPGTPRFPFDHHESYLRDFIDGHYGVDDVTFVNAELVNALVDPTLEPRTREHEESAATATARVPDVVADITRRRARP</sequence>
<evidence type="ECO:0000256" key="6">
    <source>
        <dbReference type="HAMAP-Rule" id="MF_01216"/>
    </source>
</evidence>
<dbReference type="Pfam" id="PF02525">
    <property type="entry name" value="Flavodoxin_2"/>
    <property type="match status" value="1"/>
</dbReference>
<dbReference type="EMBL" id="JAFFZE010000006">
    <property type="protein sequence ID" value="MCT2582601.1"/>
    <property type="molecule type" value="Genomic_DNA"/>
</dbReference>
<comment type="function">
    <text evidence="6">Also exhibits azoreductase activity. Catalyzes the reductive cleavage of the azo bond in aromatic azo compounds to the corresponding amines.</text>
</comment>
<dbReference type="InterPro" id="IPR023048">
    <property type="entry name" value="NADH:quinone_OxRdtase_FMN_depd"/>
</dbReference>
<dbReference type="SUPFAM" id="SSF52218">
    <property type="entry name" value="Flavoproteins"/>
    <property type="match status" value="1"/>
</dbReference>
<comment type="subunit">
    <text evidence="6">Homodimer.</text>
</comment>
<dbReference type="Gene3D" id="3.40.50.360">
    <property type="match status" value="1"/>
</dbReference>
<feature type="binding site" evidence="6">
    <location>
        <position position="12"/>
    </location>
    <ligand>
        <name>FMN</name>
        <dbReference type="ChEBI" id="CHEBI:58210"/>
    </ligand>
</feature>
<comment type="function">
    <text evidence="6">Quinone reductase that provides resistance to thiol-specific stress caused by electrophilic quinones.</text>
</comment>
<evidence type="ECO:0000256" key="3">
    <source>
        <dbReference type="ARBA" id="ARBA00023002"/>
    </source>
</evidence>
<proteinExistence type="inferred from homology"/>
<evidence type="ECO:0000259" key="7">
    <source>
        <dbReference type="Pfam" id="PF02525"/>
    </source>
</evidence>
<comment type="catalytic activity">
    <reaction evidence="6">
        <text>2 a quinone + NADH + H(+) = 2 a 1,4-benzosemiquinone + NAD(+)</text>
        <dbReference type="Rhea" id="RHEA:65952"/>
        <dbReference type="ChEBI" id="CHEBI:15378"/>
        <dbReference type="ChEBI" id="CHEBI:57540"/>
        <dbReference type="ChEBI" id="CHEBI:57945"/>
        <dbReference type="ChEBI" id="CHEBI:132124"/>
        <dbReference type="ChEBI" id="CHEBI:134225"/>
    </reaction>
</comment>
<keyword evidence="3 6" id="KW-0560">Oxidoreductase</keyword>
<feature type="binding site" evidence="6">
    <location>
        <begin position="17"/>
        <end position="19"/>
    </location>
    <ligand>
        <name>FMN</name>
        <dbReference type="ChEBI" id="CHEBI:58210"/>
    </ligand>
</feature>
<comment type="similarity">
    <text evidence="6">Belongs to the azoreductase type 1 family.</text>
</comment>
<dbReference type="EC" id="1.6.5.-" evidence="6"/>
<dbReference type="HAMAP" id="MF_01216">
    <property type="entry name" value="Azoreductase_type1"/>
    <property type="match status" value="1"/>
</dbReference>
<keyword evidence="4 6" id="KW-0520">NAD</keyword>
<evidence type="ECO:0000313" key="8">
    <source>
        <dbReference type="EMBL" id="MCT2582601.1"/>
    </source>
</evidence>
<feature type="binding site" evidence="6">
    <location>
        <begin position="109"/>
        <end position="112"/>
    </location>
    <ligand>
        <name>FMN</name>
        <dbReference type="ChEBI" id="CHEBI:58210"/>
    </ligand>
</feature>
<evidence type="ECO:0000256" key="2">
    <source>
        <dbReference type="ARBA" id="ARBA00022643"/>
    </source>
</evidence>
<dbReference type="Proteomes" id="UP001156441">
    <property type="component" value="Unassembled WGS sequence"/>
</dbReference>
<dbReference type="RefSeq" id="WP_260189939.1">
    <property type="nucleotide sequence ID" value="NZ_JAFFZE010000006.1"/>
</dbReference>
<dbReference type="InterPro" id="IPR029039">
    <property type="entry name" value="Flavoprotein-like_sf"/>
</dbReference>
<evidence type="ECO:0000256" key="5">
    <source>
        <dbReference type="ARBA" id="ARBA00048542"/>
    </source>
</evidence>
<feature type="domain" description="Flavodoxin-like fold" evidence="7">
    <location>
        <begin position="5"/>
        <end position="189"/>
    </location>
</feature>
<dbReference type="InterPro" id="IPR050104">
    <property type="entry name" value="FMN-dep_NADH:Q_OxRdtase_AzoR1"/>
</dbReference>
<comment type="cofactor">
    <cofactor evidence="6">
        <name>FMN</name>
        <dbReference type="ChEBI" id="CHEBI:58210"/>
    </cofactor>
    <text evidence="6">Binds 1 FMN per subunit.</text>
</comment>
<keyword evidence="1 6" id="KW-0285">Flavoprotein</keyword>
<accession>A0ABT2J4B3</accession>
<name>A0ABT2J4B3_9PSEU</name>
<comment type="caution">
    <text evidence="6">Lacks conserved residue(s) required for the propagation of feature annotation.</text>
</comment>
<dbReference type="PANTHER" id="PTHR43741:SF4">
    <property type="entry name" value="FMN-DEPENDENT NADH:QUINONE OXIDOREDUCTASE"/>
    <property type="match status" value="1"/>
</dbReference>
<organism evidence="8 9">
    <name type="scientific">Actinophytocola gossypii</name>
    <dbReference type="NCBI Taxonomy" id="2812003"/>
    <lineage>
        <taxon>Bacteria</taxon>
        <taxon>Bacillati</taxon>
        <taxon>Actinomycetota</taxon>
        <taxon>Actinomycetes</taxon>
        <taxon>Pseudonocardiales</taxon>
        <taxon>Pseudonocardiaceae</taxon>
    </lineage>
</organism>
<comment type="caution">
    <text evidence="8">The sequence shown here is derived from an EMBL/GenBank/DDBJ whole genome shotgun (WGS) entry which is preliminary data.</text>
</comment>
<dbReference type="EC" id="1.7.1.17" evidence="6"/>
<evidence type="ECO:0000313" key="9">
    <source>
        <dbReference type="Proteomes" id="UP001156441"/>
    </source>
</evidence>
<gene>
    <name evidence="6" type="primary">azoR</name>
    <name evidence="8" type="ORF">JT362_05635</name>
</gene>
<dbReference type="InterPro" id="IPR003680">
    <property type="entry name" value="Flavodoxin_fold"/>
</dbReference>
<evidence type="ECO:0000256" key="4">
    <source>
        <dbReference type="ARBA" id="ARBA00023027"/>
    </source>
</evidence>
<reference evidence="8 9" key="1">
    <citation type="submission" date="2021-02" db="EMBL/GenBank/DDBJ databases">
        <title>Actinophytocola xerophila sp. nov., isolated from soil of cotton cropping field.</title>
        <authorList>
            <person name="Huang R."/>
            <person name="Chen X."/>
            <person name="Ge X."/>
            <person name="Liu W."/>
        </authorList>
    </citation>
    <scope>NUCLEOTIDE SEQUENCE [LARGE SCALE GENOMIC DNA]</scope>
    <source>
        <strain evidence="8 9">S1-96</strain>
    </source>
</reference>
<protein>
    <recommendedName>
        <fullName evidence="6">FMN dependent NADH:quinone oxidoreductase</fullName>
        <ecNumber evidence="6">1.6.5.-</ecNumber>
    </recommendedName>
    <alternativeName>
        <fullName evidence="6">Azo-dye reductase</fullName>
    </alternativeName>
    <alternativeName>
        <fullName evidence="6">FMN-dependent NADH-azo compound oxidoreductase</fullName>
    </alternativeName>
    <alternativeName>
        <fullName evidence="6">FMN-dependent NADH-azoreductase</fullName>
        <ecNumber evidence="6">1.7.1.17</ecNumber>
    </alternativeName>
</protein>
<comment type="catalytic activity">
    <reaction evidence="5">
        <text>N,N-dimethyl-1,4-phenylenediamine + anthranilate + 2 NAD(+) = 2-(4-dimethylaminophenyl)diazenylbenzoate + 2 NADH + 2 H(+)</text>
        <dbReference type="Rhea" id="RHEA:55872"/>
        <dbReference type="ChEBI" id="CHEBI:15378"/>
        <dbReference type="ChEBI" id="CHEBI:15783"/>
        <dbReference type="ChEBI" id="CHEBI:16567"/>
        <dbReference type="ChEBI" id="CHEBI:57540"/>
        <dbReference type="ChEBI" id="CHEBI:57945"/>
        <dbReference type="ChEBI" id="CHEBI:71579"/>
        <dbReference type="EC" id="1.7.1.17"/>
    </reaction>
    <physiologicalReaction direction="right-to-left" evidence="5">
        <dbReference type="Rhea" id="RHEA:55874"/>
    </physiologicalReaction>
</comment>
<keyword evidence="2 6" id="KW-0288">FMN</keyword>